<evidence type="ECO:0000313" key="2">
    <source>
        <dbReference type="Proteomes" id="UP000288730"/>
    </source>
</evidence>
<reference evidence="1 2" key="1">
    <citation type="submission" date="2019-01" db="EMBL/GenBank/DDBJ databases">
        <title>Genomic analysis of febrile catheter-associated UTI E. coli isolates.</title>
        <authorList>
            <person name="Potter R."/>
            <person name="Zou Z."/>
            <person name="Henderson J."/>
            <person name="Dantas G."/>
        </authorList>
    </citation>
    <scope>NUCLEOTIDE SEQUENCE [LARGE SCALE GENOMIC DNA]</scope>
    <source>
        <strain evidence="1 2">29_CAASB</strain>
    </source>
</reference>
<sequence length="27" mass="3034">MNYHQYYPVDIVNGPGTRCTLFVSGCV</sequence>
<comment type="caution">
    <text evidence="1">The sequence shown here is derived from an EMBL/GenBank/DDBJ whole genome shotgun (WGS) entry which is preliminary data.</text>
</comment>
<organism evidence="1 2">
    <name type="scientific">Escherichia coli</name>
    <dbReference type="NCBI Taxonomy" id="562"/>
    <lineage>
        <taxon>Bacteria</taxon>
        <taxon>Pseudomonadati</taxon>
        <taxon>Pseudomonadota</taxon>
        <taxon>Gammaproteobacteria</taxon>
        <taxon>Enterobacterales</taxon>
        <taxon>Enterobacteriaceae</taxon>
        <taxon>Escherichia</taxon>
    </lineage>
</organism>
<dbReference type="Proteomes" id="UP000288730">
    <property type="component" value="Unassembled WGS sequence"/>
</dbReference>
<feature type="non-terminal residue" evidence="1">
    <location>
        <position position="27"/>
    </location>
</feature>
<dbReference type="AlphaFoldDB" id="A0A444QZT6"/>
<evidence type="ECO:0000313" key="1">
    <source>
        <dbReference type="EMBL" id="RXC69937.1"/>
    </source>
</evidence>
<name>A0A444QZT6_ECOLX</name>
<proteinExistence type="predicted"/>
<protein>
    <submittedName>
        <fullName evidence="1">Anaerobic ribonucleoside-triphosphate reductase-activating protein</fullName>
    </submittedName>
</protein>
<gene>
    <name evidence="1" type="ORF">EPS76_36260</name>
</gene>
<dbReference type="EMBL" id="SCJN01001563">
    <property type="protein sequence ID" value="RXC69937.1"/>
    <property type="molecule type" value="Genomic_DNA"/>
</dbReference>
<accession>A0A444QZT6</accession>